<dbReference type="InterPro" id="IPR002052">
    <property type="entry name" value="DNA_methylase_N6_adenine_CS"/>
</dbReference>
<dbReference type="GO" id="GO:0003729">
    <property type="term" value="F:mRNA binding"/>
    <property type="evidence" value="ECO:0007669"/>
    <property type="project" value="TreeGrafter"/>
</dbReference>
<dbReference type="AlphaFoldDB" id="A0A0Z0B5H7"/>
<dbReference type="GO" id="GO:0032259">
    <property type="term" value="P:methylation"/>
    <property type="evidence" value="ECO:0007669"/>
    <property type="project" value="UniProtKB-KW"/>
</dbReference>
<gene>
    <name evidence="4" type="ORF">PBK173_000477600</name>
    <name evidence="6" type="ORF">PBNK65E_000467800</name>
    <name evidence="5" type="ORF">PBNK65NY_000466500</name>
    <name evidence="8" type="ORF">PBSP11A_000467500</name>
    <name evidence="7" type="ORF">PBSP11RLL_000467100</name>
</gene>
<protein>
    <submittedName>
        <fullName evidence="4">mRNA methyltransferase, putative</fullName>
    </submittedName>
</protein>
<evidence type="ECO:0000256" key="1">
    <source>
        <dbReference type="ARBA" id="ARBA00004123"/>
    </source>
</evidence>
<dbReference type="GO" id="GO:0008168">
    <property type="term" value="F:methyltransferase activity"/>
    <property type="evidence" value="ECO:0007669"/>
    <property type="project" value="UniProtKB-KW"/>
</dbReference>
<comment type="subcellular location">
    <subcellularLocation>
        <location evidence="1">Nucleus</location>
    </subcellularLocation>
</comment>
<evidence type="ECO:0000313" key="11">
    <source>
        <dbReference type="Proteomes" id="UP000219974"/>
    </source>
</evidence>
<dbReference type="EMBL" id="LT608150">
    <property type="protein sequence ID" value="SCM26877.1"/>
    <property type="molecule type" value="Genomic_DNA"/>
</dbReference>
<dbReference type="Gene3D" id="3.40.50.150">
    <property type="entry name" value="Vaccinia Virus protein VP39"/>
    <property type="match status" value="1"/>
</dbReference>
<evidence type="ECO:0000313" key="13">
    <source>
        <dbReference type="Proteomes" id="UP000516480"/>
    </source>
</evidence>
<dbReference type="SUPFAM" id="SSF53335">
    <property type="entry name" value="S-adenosyl-L-methionine-dependent methyltransferases"/>
    <property type="match status" value="1"/>
</dbReference>
<dbReference type="Proteomes" id="UP000219860">
    <property type="component" value="Chromosome 14"/>
</dbReference>
<dbReference type="Proteomes" id="UP000516480">
    <property type="component" value="Chromosome 14"/>
</dbReference>
<evidence type="ECO:0000313" key="7">
    <source>
        <dbReference type="EMBL" id="SCO62910.1"/>
    </source>
</evidence>
<keyword evidence="4" id="KW-0489">Methyltransferase</keyword>
<dbReference type="PANTHER" id="PTHR13107:SF0">
    <property type="entry name" value="N6-ADENOSINE-METHYLTRANSFERASE NON-CATALYTIC SUBUNIT"/>
    <property type="match status" value="1"/>
</dbReference>
<evidence type="ECO:0000313" key="12">
    <source>
        <dbReference type="Proteomes" id="UP000220214"/>
    </source>
</evidence>
<dbReference type="InterPro" id="IPR045123">
    <property type="entry name" value="METTL14-like"/>
</dbReference>
<dbReference type="VEuPathDB" id="PlasmoDB:PBANKA_1450100"/>
<evidence type="ECO:0000313" key="4">
    <source>
        <dbReference type="EMBL" id="CXJ25641.1"/>
    </source>
</evidence>
<evidence type="ECO:0000313" key="10">
    <source>
        <dbReference type="Proteomes" id="UP000219860"/>
    </source>
</evidence>
<name>A0A0Z0B5H7_PLABE</name>
<dbReference type="OMA" id="GMNIEND"/>
<reference evidence="4 9" key="1">
    <citation type="submission" date="2016-02" db="EMBL/GenBank/DDBJ databases">
        <authorList>
            <consortium name="Pathogen Informatics"/>
        </authorList>
    </citation>
    <scope>NUCLEOTIDE SEQUENCE [LARGE SCALE GENOMIC DNA]</scope>
    <source>
        <strain evidence="4 9">K173</strain>
        <strain evidence="5 13">NK65 ny</strain>
        <strain evidence="6 12">NK65e</strain>
        <strain evidence="8 10">SP11 Antwerpcl1</strain>
        <strain evidence="7 11">SP11 RLL</strain>
    </source>
</reference>
<dbReference type="PANTHER" id="PTHR13107">
    <property type="entry name" value="N6-ADENOSINE-METHYLTRANSFERASE NON-CATALYTIC SUBUNIT"/>
    <property type="match status" value="1"/>
</dbReference>
<keyword evidence="4" id="KW-0808">Transferase</keyword>
<evidence type="ECO:0000313" key="8">
    <source>
        <dbReference type="EMBL" id="SCO64429.1"/>
    </source>
</evidence>
<evidence type="ECO:0000313" key="6">
    <source>
        <dbReference type="EMBL" id="SCN28681.1"/>
    </source>
</evidence>
<dbReference type="Proteomes" id="UP000219974">
    <property type="component" value="Chromosome 14"/>
</dbReference>
<sequence>MNNNQINSNNNKNMGTQNFNQNFTNNTVNNKQPNNTSYQYANINYKKTNSPPIMNYNNNPNFVNTNYSNYNNIAPPPSGIPPNNIPINNKNIYYIPQNPTNIPSPPSPPNIPSSPNMDYGNNTNLKNPVSEGMNIENDDLLGQDYGKTTHYNSNYMGNNTNMFGTHVNNKYPDQVPPPSVPPPNTGDIYQYNNTNNAHNIHMKSGGNLPNANNISGMFNMQNNGSIMGFHGEYSNNIINMNSDQTMITNNSNNFIRDMKSYDYPFNDNIAPPPLPNPNQIHPDNKFYNNNDNNINIKNLENMNSIRNSSNTNLKKNEYKNNSCNINVDGRERLQNDYNQNFVNTGERPQNFIRDSDENKRFIKYPKLKQLLELKNAIIKKRSTPARYIKCDLRNFDLSSLDMKFDVILIDPPWKEYYDRKIQNLDLLNSIHIDNYDINDDIYNDKDKYWSLEDLSNLKIEQIAEVPSFLFIWCGVTHLEDARVLLNKWGYRRCEDICWLKTNINEKNKKIKYLNEINNENSYLQRTTEHCLVGIKGAVRRSYDVHLIHANLDTDVIIAEETEENIYNNNKPEELYKIIEKFCLGRRKIELFGTNTNIRNGWLTLGKNINGTLFEQEEYTSWFEGDIAWPEATSYIGGKYMGTTPEIENLRPKSPPRNVNP</sequence>
<dbReference type="InterPro" id="IPR029063">
    <property type="entry name" value="SAM-dependent_MTases_sf"/>
</dbReference>
<dbReference type="InterPro" id="IPR007757">
    <property type="entry name" value="MT-A70-like"/>
</dbReference>
<accession>A0A0Z0B5H7</accession>
<comment type="similarity">
    <text evidence="3">Belongs to the MT-A70-like family.</text>
</comment>
<dbReference type="EMBL" id="LT614640">
    <property type="protein sequence ID" value="SCN28681.1"/>
    <property type="molecule type" value="Genomic_DNA"/>
</dbReference>
<dbReference type="GO" id="GO:0036396">
    <property type="term" value="C:RNA N6-methyladenosine methyltransferase complex"/>
    <property type="evidence" value="ECO:0007669"/>
    <property type="project" value="TreeGrafter"/>
</dbReference>
<dbReference type="GO" id="GO:0005634">
    <property type="term" value="C:nucleus"/>
    <property type="evidence" value="ECO:0007669"/>
    <property type="project" value="UniProtKB-SubCell"/>
</dbReference>
<dbReference type="Proteomes" id="UP000069549">
    <property type="component" value="Chromosome 14"/>
</dbReference>
<proteinExistence type="inferred from homology"/>
<dbReference type="Proteomes" id="UP000220214">
    <property type="component" value="Chromosome 14"/>
</dbReference>
<organism evidence="4 9">
    <name type="scientific">Plasmodium berghei</name>
    <dbReference type="NCBI Taxonomy" id="5821"/>
    <lineage>
        <taxon>Eukaryota</taxon>
        <taxon>Sar</taxon>
        <taxon>Alveolata</taxon>
        <taxon>Apicomplexa</taxon>
        <taxon>Aconoidasida</taxon>
        <taxon>Haemosporida</taxon>
        <taxon>Plasmodiidae</taxon>
        <taxon>Plasmodium</taxon>
        <taxon>Plasmodium (Vinckeia)</taxon>
    </lineage>
</organism>
<dbReference type="EMBL" id="LT608278">
    <property type="protein sequence ID" value="SCO62910.1"/>
    <property type="molecule type" value="Genomic_DNA"/>
</dbReference>
<dbReference type="PROSITE" id="PS51592">
    <property type="entry name" value="SAM_MTA70L_2"/>
    <property type="match status" value="1"/>
</dbReference>
<keyword evidence="2" id="KW-0539">Nucleus</keyword>
<evidence type="ECO:0000313" key="5">
    <source>
        <dbReference type="EMBL" id="SCM26877.1"/>
    </source>
</evidence>
<evidence type="ECO:0000256" key="3">
    <source>
        <dbReference type="PROSITE-ProRule" id="PRU00489"/>
    </source>
</evidence>
<evidence type="ECO:0000256" key="2">
    <source>
        <dbReference type="ARBA" id="ARBA00023242"/>
    </source>
</evidence>
<evidence type="ECO:0000313" key="9">
    <source>
        <dbReference type="Proteomes" id="UP000069549"/>
    </source>
</evidence>
<dbReference type="PROSITE" id="PS51143">
    <property type="entry name" value="MT_A70"/>
    <property type="match status" value="1"/>
</dbReference>
<dbReference type="OrthoDB" id="14833at2759"/>
<dbReference type="Pfam" id="PF05063">
    <property type="entry name" value="MT-A70"/>
    <property type="match status" value="1"/>
</dbReference>
<dbReference type="PROSITE" id="PS00092">
    <property type="entry name" value="N6_MTASE"/>
    <property type="match status" value="1"/>
</dbReference>
<dbReference type="EMBL" id="LT160034">
    <property type="protein sequence ID" value="CXJ25641.1"/>
    <property type="molecule type" value="Genomic_DNA"/>
</dbReference>
<dbReference type="EMBL" id="LT608262">
    <property type="protein sequence ID" value="SCO64429.1"/>
    <property type="molecule type" value="Genomic_DNA"/>
</dbReference>